<dbReference type="Proteomes" id="UP000822688">
    <property type="component" value="Chromosome 12"/>
</dbReference>
<keyword evidence="1" id="KW-0472">Membrane</keyword>
<accession>A0A8T0G5J5</accession>
<keyword evidence="3" id="KW-1185">Reference proteome</keyword>
<organism evidence="2 3">
    <name type="scientific">Ceratodon purpureus</name>
    <name type="common">Fire moss</name>
    <name type="synonym">Dicranum purpureum</name>
    <dbReference type="NCBI Taxonomy" id="3225"/>
    <lineage>
        <taxon>Eukaryota</taxon>
        <taxon>Viridiplantae</taxon>
        <taxon>Streptophyta</taxon>
        <taxon>Embryophyta</taxon>
        <taxon>Bryophyta</taxon>
        <taxon>Bryophytina</taxon>
        <taxon>Bryopsida</taxon>
        <taxon>Dicranidae</taxon>
        <taxon>Pseudoditrichales</taxon>
        <taxon>Ditrichaceae</taxon>
        <taxon>Ceratodon</taxon>
    </lineage>
</organism>
<evidence type="ECO:0000313" key="3">
    <source>
        <dbReference type="Proteomes" id="UP000822688"/>
    </source>
</evidence>
<sequence>MLVAPCNTDTKLLPSCPLAQVSSCVSLSYCISSISPTSVQIISPTSVQDSIFAACFAYTGRPRCSFFFCFCTLLFMCLCFHHCAGVASLQPLCTIQPLHWCCFA</sequence>
<name>A0A8T0G5J5_CERPU</name>
<keyword evidence="1" id="KW-0812">Transmembrane</keyword>
<dbReference type="EMBL" id="CM026433">
    <property type="protein sequence ID" value="KAG0554546.1"/>
    <property type="molecule type" value="Genomic_DNA"/>
</dbReference>
<gene>
    <name evidence="2" type="ORF">KC19_12G099200</name>
</gene>
<proteinExistence type="predicted"/>
<dbReference type="AlphaFoldDB" id="A0A8T0G5J5"/>
<keyword evidence="1" id="KW-1133">Transmembrane helix</keyword>
<reference evidence="2" key="1">
    <citation type="submission" date="2020-06" db="EMBL/GenBank/DDBJ databases">
        <title>WGS assembly of Ceratodon purpureus strain R40.</title>
        <authorList>
            <person name="Carey S.B."/>
            <person name="Jenkins J."/>
            <person name="Shu S."/>
            <person name="Lovell J.T."/>
            <person name="Sreedasyam A."/>
            <person name="Maumus F."/>
            <person name="Tiley G.P."/>
            <person name="Fernandez-Pozo N."/>
            <person name="Barry K."/>
            <person name="Chen C."/>
            <person name="Wang M."/>
            <person name="Lipzen A."/>
            <person name="Daum C."/>
            <person name="Saski C.A."/>
            <person name="Payton A.C."/>
            <person name="Mcbreen J.C."/>
            <person name="Conrad R.E."/>
            <person name="Kollar L.M."/>
            <person name="Olsson S."/>
            <person name="Huttunen S."/>
            <person name="Landis J.B."/>
            <person name="Wickett N.J."/>
            <person name="Johnson M.G."/>
            <person name="Rensing S.A."/>
            <person name="Grimwood J."/>
            <person name="Schmutz J."/>
            <person name="Mcdaniel S.F."/>
        </authorList>
    </citation>
    <scope>NUCLEOTIDE SEQUENCE</scope>
    <source>
        <strain evidence="2">R40</strain>
    </source>
</reference>
<feature type="transmembrane region" description="Helical" evidence="1">
    <location>
        <begin position="66"/>
        <end position="89"/>
    </location>
</feature>
<evidence type="ECO:0000313" key="2">
    <source>
        <dbReference type="EMBL" id="KAG0554546.1"/>
    </source>
</evidence>
<evidence type="ECO:0000256" key="1">
    <source>
        <dbReference type="SAM" id="Phobius"/>
    </source>
</evidence>
<comment type="caution">
    <text evidence="2">The sequence shown here is derived from an EMBL/GenBank/DDBJ whole genome shotgun (WGS) entry which is preliminary data.</text>
</comment>
<protein>
    <submittedName>
        <fullName evidence="2">Uncharacterized protein</fullName>
    </submittedName>
</protein>